<dbReference type="AlphaFoldDB" id="A0A1M5T5M1"/>
<evidence type="ECO:0000313" key="2">
    <source>
        <dbReference type="EMBL" id="SHH46002.1"/>
    </source>
</evidence>
<feature type="domain" description="GP-PDE" evidence="1">
    <location>
        <begin position="9"/>
        <end position="250"/>
    </location>
</feature>
<dbReference type="OrthoDB" id="384721at2"/>
<gene>
    <name evidence="2" type="ORF">SAMN05443248_4877</name>
</gene>
<dbReference type="GO" id="GO:0008081">
    <property type="term" value="F:phosphoric diester hydrolase activity"/>
    <property type="evidence" value="ECO:0007669"/>
    <property type="project" value="InterPro"/>
</dbReference>
<dbReference type="PANTHER" id="PTHR46211:SF1">
    <property type="entry name" value="GLYCEROPHOSPHODIESTER PHOSPHODIESTERASE, CYTOPLASMIC"/>
    <property type="match status" value="1"/>
</dbReference>
<dbReference type="EMBL" id="LT670817">
    <property type="protein sequence ID" value="SHH46002.1"/>
    <property type="molecule type" value="Genomic_DNA"/>
</dbReference>
<evidence type="ECO:0000259" key="1">
    <source>
        <dbReference type="PROSITE" id="PS51704"/>
    </source>
</evidence>
<dbReference type="PROSITE" id="PS51704">
    <property type="entry name" value="GP_PDE"/>
    <property type="match status" value="1"/>
</dbReference>
<dbReference type="GO" id="GO:0006629">
    <property type="term" value="P:lipid metabolic process"/>
    <property type="evidence" value="ECO:0007669"/>
    <property type="project" value="InterPro"/>
</dbReference>
<accession>A0A1M5T5M1</accession>
<dbReference type="RefSeq" id="WP_079603603.1">
    <property type="nucleotide sequence ID" value="NZ_LT670817.1"/>
</dbReference>
<dbReference type="PANTHER" id="PTHR46211">
    <property type="entry name" value="GLYCEROPHOSPHORYL DIESTER PHOSPHODIESTERASE"/>
    <property type="match status" value="1"/>
</dbReference>
<name>A0A1M5T5M1_9BRAD</name>
<dbReference type="CDD" id="cd08585">
    <property type="entry name" value="GDPD_like_3"/>
    <property type="match status" value="1"/>
</dbReference>
<organism evidence="2 3">
    <name type="scientific">Bradyrhizobium erythrophlei</name>
    <dbReference type="NCBI Taxonomy" id="1437360"/>
    <lineage>
        <taxon>Bacteria</taxon>
        <taxon>Pseudomonadati</taxon>
        <taxon>Pseudomonadota</taxon>
        <taxon>Alphaproteobacteria</taxon>
        <taxon>Hyphomicrobiales</taxon>
        <taxon>Nitrobacteraceae</taxon>
        <taxon>Bradyrhizobium</taxon>
    </lineage>
</organism>
<proteinExistence type="predicted"/>
<reference evidence="2 3" key="1">
    <citation type="submission" date="2016-11" db="EMBL/GenBank/DDBJ databases">
        <authorList>
            <person name="Jaros S."/>
            <person name="Januszkiewicz K."/>
            <person name="Wedrychowicz H."/>
        </authorList>
    </citation>
    <scope>NUCLEOTIDE SEQUENCE [LARGE SCALE GENOMIC DNA]</scope>
    <source>
        <strain evidence="2 3">GAS138</strain>
    </source>
</reference>
<dbReference type="Pfam" id="PF03009">
    <property type="entry name" value="GDPD"/>
    <property type="match status" value="1"/>
</dbReference>
<protein>
    <submittedName>
        <fullName evidence="2">Glycerophosphoryl diester phosphodiesterase</fullName>
    </submittedName>
</protein>
<dbReference type="Gene3D" id="3.20.20.190">
    <property type="entry name" value="Phosphatidylinositol (PI) phosphodiesterase"/>
    <property type="match status" value="1"/>
</dbReference>
<sequence length="250" mass="27811">MRAPDWLTARPVAHRGLHDRARGIVENMPAAAQAAVDGNFAIECDIQLTADGEAMVHHDDALGRLTEGSGPLLGKTAAELKAVSFKDTPERMMSLGDLCALVGGRVPLVIELKSHFDGDRRLVRRMAEVLAAYSGPAAAMSFDPEQVLALRELMPRLPRGITAERTYEEADWPDASPEQRRGMLHLGHAFRTRPHFVAYWVEDLPAPAPWIARHIFGLPLLTWTVRTTEQRERATRYADQMIFEGFRPGT</sequence>
<dbReference type="Proteomes" id="UP000189796">
    <property type="component" value="Chromosome I"/>
</dbReference>
<dbReference type="InterPro" id="IPR017946">
    <property type="entry name" value="PLC-like_Pdiesterase_TIM-brl"/>
</dbReference>
<dbReference type="SUPFAM" id="SSF51695">
    <property type="entry name" value="PLC-like phosphodiesterases"/>
    <property type="match status" value="1"/>
</dbReference>
<evidence type="ECO:0000313" key="3">
    <source>
        <dbReference type="Proteomes" id="UP000189796"/>
    </source>
</evidence>
<dbReference type="InterPro" id="IPR030395">
    <property type="entry name" value="GP_PDE_dom"/>
</dbReference>